<keyword evidence="6 7" id="KW-0472">Membrane</keyword>
<dbReference type="EMBL" id="WBZJ01000001">
    <property type="protein sequence ID" value="KAB3522745.1"/>
    <property type="molecule type" value="Genomic_DNA"/>
</dbReference>
<feature type="transmembrane region" description="Helical" evidence="7">
    <location>
        <begin position="375"/>
        <end position="396"/>
    </location>
</feature>
<dbReference type="SUPFAM" id="SSF103473">
    <property type="entry name" value="MFS general substrate transporter"/>
    <property type="match status" value="1"/>
</dbReference>
<keyword evidence="2" id="KW-0813">Transport</keyword>
<organism evidence="9 10">
    <name type="scientific">Corynebacterium zhongnanshanii</name>
    <dbReference type="NCBI Taxonomy" id="2768834"/>
    <lineage>
        <taxon>Bacteria</taxon>
        <taxon>Bacillati</taxon>
        <taxon>Actinomycetota</taxon>
        <taxon>Actinomycetes</taxon>
        <taxon>Mycobacteriales</taxon>
        <taxon>Corynebacteriaceae</taxon>
        <taxon>Corynebacterium</taxon>
    </lineage>
</organism>
<dbReference type="InterPro" id="IPR005829">
    <property type="entry name" value="Sugar_transporter_CS"/>
</dbReference>
<evidence type="ECO:0000256" key="2">
    <source>
        <dbReference type="ARBA" id="ARBA00022448"/>
    </source>
</evidence>
<dbReference type="InterPro" id="IPR036259">
    <property type="entry name" value="MFS_trans_sf"/>
</dbReference>
<comment type="caution">
    <text evidence="9">The sequence shown here is derived from an EMBL/GenBank/DDBJ whole genome shotgun (WGS) entry which is preliminary data.</text>
</comment>
<dbReference type="Pfam" id="PF07690">
    <property type="entry name" value="MFS_1"/>
    <property type="match status" value="1"/>
</dbReference>
<feature type="transmembrane region" description="Helical" evidence="7">
    <location>
        <begin position="402"/>
        <end position="422"/>
    </location>
</feature>
<name>A0ABQ6VED4_9CORY</name>
<evidence type="ECO:0000256" key="1">
    <source>
        <dbReference type="ARBA" id="ARBA00004651"/>
    </source>
</evidence>
<feature type="transmembrane region" description="Helical" evidence="7">
    <location>
        <begin position="248"/>
        <end position="267"/>
    </location>
</feature>
<evidence type="ECO:0000256" key="3">
    <source>
        <dbReference type="ARBA" id="ARBA00022475"/>
    </source>
</evidence>
<gene>
    <name evidence="9" type="ORF">F8377_00750</name>
</gene>
<feature type="transmembrane region" description="Helical" evidence="7">
    <location>
        <begin position="191"/>
        <end position="210"/>
    </location>
</feature>
<keyword evidence="3" id="KW-1003">Cell membrane</keyword>
<dbReference type="PROSITE" id="PS50850">
    <property type="entry name" value="MFS"/>
    <property type="match status" value="1"/>
</dbReference>
<feature type="transmembrane region" description="Helical" evidence="7">
    <location>
        <begin position="311"/>
        <end position="329"/>
    </location>
</feature>
<evidence type="ECO:0000313" key="9">
    <source>
        <dbReference type="EMBL" id="KAB3522745.1"/>
    </source>
</evidence>
<keyword evidence="10" id="KW-1185">Reference proteome</keyword>
<dbReference type="InterPro" id="IPR020846">
    <property type="entry name" value="MFS_dom"/>
</dbReference>
<dbReference type="CDD" id="cd17369">
    <property type="entry name" value="MFS_ShiA_like"/>
    <property type="match status" value="1"/>
</dbReference>
<evidence type="ECO:0000256" key="6">
    <source>
        <dbReference type="ARBA" id="ARBA00023136"/>
    </source>
</evidence>
<evidence type="ECO:0000256" key="5">
    <source>
        <dbReference type="ARBA" id="ARBA00022989"/>
    </source>
</evidence>
<protein>
    <submittedName>
        <fullName evidence="9">MHS family MFS transporter</fullName>
    </submittedName>
</protein>
<dbReference type="RefSeq" id="WP_151843645.1">
    <property type="nucleotide sequence ID" value="NZ_WBZJ01000001.1"/>
</dbReference>
<dbReference type="Gene3D" id="1.20.1250.20">
    <property type="entry name" value="MFS general substrate transporter like domains"/>
    <property type="match status" value="2"/>
</dbReference>
<dbReference type="Proteomes" id="UP000436181">
    <property type="component" value="Unassembled WGS sequence"/>
</dbReference>
<evidence type="ECO:0000256" key="4">
    <source>
        <dbReference type="ARBA" id="ARBA00022692"/>
    </source>
</evidence>
<proteinExistence type="predicted"/>
<dbReference type="InterPro" id="IPR011701">
    <property type="entry name" value="MFS"/>
</dbReference>
<keyword evidence="5 7" id="KW-1133">Transmembrane helix</keyword>
<sequence>MSTDTHVNRQEERRVLGATLVGTTIEWYDFFIYAQAAGLVFASQFFTPAGSDNATLAQILSWASLGISFLFRPLGAVIAGHLGDRLGRKVMLAATLILMGAATFLIGLLPTYESIGVAAPILLVVLRVIQGFSAGGEWGGAALLAVEHAPANKRGRFGTYPQIGVPLGLSLATAVLLFMTLVVGIDAYKEWAWRVPFLFSIVLIFVGAIVRSRVAESPVFEEVRERAAEASAPVAVLLKNHFPLTLKAALIFAANNATGYILMTFMGSYATKKLEMDQAQVFCAVIVAAIAWTVFTLLSGSLSDRIGRTQTFTIGYILLVAAIFPAWLLVDAANIWLFATALLILTPGLALSYGPQSALYAELFPREIRYSGVSISYAIGAILGGAFAPMIAQMLLGRTGSTLSIGVYLVVLYAIALIALWFTPRDLHKRTL</sequence>
<feature type="transmembrane region" description="Helical" evidence="7">
    <location>
        <begin position="30"/>
        <end position="47"/>
    </location>
</feature>
<feature type="transmembrane region" description="Helical" evidence="7">
    <location>
        <begin position="279"/>
        <end position="299"/>
    </location>
</feature>
<feature type="transmembrane region" description="Helical" evidence="7">
    <location>
        <begin position="59"/>
        <end position="78"/>
    </location>
</feature>
<feature type="transmembrane region" description="Helical" evidence="7">
    <location>
        <begin position="90"/>
        <end position="109"/>
    </location>
</feature>
<reference evidence="9 10" key="1">
    <citation type="submission" date="2019-10" db="EMBL/GenBank/DDBJ databases">
        <title>Corynebacterium sp novel species isolated from the respiratory tract of Marmot.</title>
        <authorList>
            <person name="Zhang G."/>
        </authorList>
    </citation>
    <scope>NUCLEOTIDE SEQUENCE [LARGE SCALE GENOMIC DNA]</scope>
    <source>
        <strain evidence="9 10">336</strain>
    </source>
</reference>
<keyword evidence="4 7" id="KW-0812">Transmembrane</keyword>
<feature type="transmembrane region" description="Helical" evidence="7">
    <location>
        <begin position="167"/>
        <end position="185"/>
    </location>
</feature>
<feature type="domain" description="Major facilitator superfamily (MFS) profile" evidence="8">
    <location>
        <begin position="15"/>
        <end position="428"/>
    </location>
</feature>
<evidence type="ECO:0000259" key="8">
    <source>
        <dbReference type="PROSITE" id="PS50850"/>
    </source>
</evidence>
<comment type="subcellular location">
    <subcellularLocation>
        <location evidence="1">Cell membrane</location>
        <topology evidence="1">Multi-pass membrane protein</topology>
    </subcellularLocation>
</comment>
<feature type="transmembrane region" description="Helical" evidence="7">
    <location>
        <begin position="335"/>
        <end position="354"/>
    </location>
</feature>
<dbReference type="PANTHER" id="PTHR43045">
    <property type="entry name" value="SHIKIMATE TRANSPORTER"/>
    <property type="match status" value="1"/>
</dbReference>
<evidence type="ECO:0000313" key="10">
    <source>
        <dbReference type="Proteomes" id="UP000436181"/>
    </source>
</evidence>
<accession>A0ABQ6VED4</accession>
<evidence type="ECO:0000256" key="7">
    <source>
        <dbReference type="SAM" id="Phobius"/>
    </source>
</evidence>
<dbReference type="PROSITE" id="PS00217">
    <property type="entry name" value="SUGAR_TRANSPORT_2"/>
    <property type="match status" value="1"/>
</dbReference>
<dbReference type="PANTHER" id="PTHR43045:SF1">
    <property type="entry name" value="SHIKIMATE TRANSPORTER"/>
    <property type="match status" value="1"/>
</dbReference>